<evidence type="ECO:0000313" key="2">
    <source>
        <dbReference type="Proteomes" id="UP000034954"/>
    </source>
</evidence>
<comment type="caution">
    <text evidence="1">The sequence shown here is derived from an EMBL/GenBank/DDBJ whole genome shotgun (WGS) entry which is preliminary data.</text>
</comment>
<dbReference type="EMBL" id="LAQJ01000141">
    <property type="protein sequence ID" value="KKO19919.1"/>
    <property type="molecule type" value="Genomic_DNA"/>
</dbReference>
<dbReference type="AlphaFoldDB" id="A0A0M2UZJ9"/>
<organism evidence="1 2">
    <name type="scientific">Candidatus Brocadia fulgida</name>
    <dbReference type="NCBI Taxonomy" id="380242"/>
    <lineage>
        <taxon>Bacteria</taxon>
        <taxon>Pseudomonadati</taxon>
        <taxon>Planctomycetota</taxon>
        <taxon>Candidatus Brocadiia</taxon>
        <taxon>Candidatus Brocadiales</taxon>
        <taxon>Candidatus Brocadiaceae</taxon>
        <taxon>Candidatus Brocadia</taxon>
    </lineage>
</organism>
<dbReference type="GO" id="GO:0016811">
    <property type="term" value="F:hydrolase activity, acting on carbon-nitrogen (but not peptide) bonds, in linear amides"/>
    <property type="evidence" value="ECO:0007669"/>
    <property type="project" value="TreeGrafter"/>
</dbReference>
<sequence length="230" mass="26420">MTTILVIAPHPDDAEGGMGGSILKLVSLGYNVHILDLTNGEPTPHGNPEIRQKEWEQSTAMLGVKSRTVLDLPNRYLMDSIEARKKVAAMIRKICPQIIFLPYWVDAHPDHIQATQIGEAARFYAKLTKSDIPGEPCYPTHIFYYLCSHFRLHVTPTFILDISKEFEKKLQIARVYQSQFAYDDDRWKYISRSLIAKNQYYGNLIRVDYGEPFMSREQLGLTDIRDVLSQ</sequence>
<dbReference type="InterPro" id="IPR023842">
    <property type="entry name" value="Bacillithiol_biosynth_BshB1"/>
</dbReference>
<name>A0A0M2UZJ9_9BACT</name>
<dbReference type="NCBIfam" id="TIGR04001">
    <property type="entry name" value="thiol_BshB1"/>
    <property type="match status" value="1"/>
</dbReference>
<dbReference type="Proteomes" id="UP000034954">
    <property type="component" value="Unassembled WGS sequence"/>
</dbReference>
<dbReference type="SUPFAM" id="SSF102588">
    <property type="entry name" value="LmbE-like"/>
    <property type="match status" value="1"/>
</dbReference>
<keyword evidence="2" id="KW-1185">Reference proteome</keyword>
<dbReference type="InterPro" id="IPR024078">
    <property type="entry name" value="LmbE-like_dom_sf"/>
</dbReference>
<dbReference type="Pfam" id="PF02585">
    <property type="entry name" value="PIG-L"/>
    <property type="match status" value="1"/>
</dbReference>
<dbReference type="Gene3D" id="3.40.50.10320">
    <property type="entry name" value="LmbE-like"/>
    <property type="match status" value="1"/>
</dbReference>
<accession>A0A0M2UZJ9</accession>
<dbReference type="GO" id="GO:0071793">
    <property type="term" value="P:bacillithiol biosynthetic process"/>
    <property type="evidence" value="ECO:0007669"/>
    <property type="project" value="InterPro"/>
</dbReference>
<protein>
    <recommendedName>
        <fullName evidence="3">Bacillithiol biosynthesis deacetylase BshB1</fullName>
    </recommendedName>
</protein>
<dbReference type="PANTHER" id="PTHR12993">
    <property type="entry name" value="N-ACETYLGLUCOSAMINYL-PHOSPHATIDYLINOSITOL DE-N-ACETYLASE-RELATED"/>
    <property type="match status" value="1"/>
</dbReference>
<dbReference type="InterPro" id="IPR003737">
    <property type="entry name" value="GlcNAc_PI_deacetylase-related"/>
</dbReference>
<gene>
    <name evidence="1" type="ORF">BROFUL_01370</name>
</gene>
<dbReference type="GO" id="GO:0019213">
    <property type="term" value="F:deacetylase activity"/>
    <property type="evidence" value="ECO:0007669"/>
    <property type="project" value="InterPro"/>
</dbReference>
<evidence type="ECO:0008006" key="3">
    <source>
        <dbReference type="Google" id="ProtNLM"/>
    </source>
</evidence>
<proteinExistence type="predicted"/>
<evidence type="ECO:0000313" key="1">
    <source>
        <dbReference type="EMBL" id="KKO19919.1"/>
    </source>
</evidence>
<dbReference type="PANTHER" id="PTHR12993:SF30">
    <property type="entry name" value="N-ACETYL-ALPHA-D-GLUCOSAMINYL L-MALATE DEACETYLASE 1"/>
    <property type="match status" value="1"/>
</dbReference>
<reference evidence="1 2" key="1">
    <citation type="journal article" date="2013" name="BMC Microbiol.">
        <title>Identification of the type II cytochrome c maturation pathway in anammox bacteria by comparative genomics.</title>
        <authorList>
            <person name="Ferousi C."/>
            <person name="Speth D.R."/>
            <person name="Reimann J."/>
            <person name="Op den Camp H.J."/>
            <person name="Allen J.W."/>
            <person name="Keltjens J.T."/>
            <person name="Jetten M.S."/>
        </authorList>
    </citation>
    <scope>NUCLEOTIDE SEQUENCE [LARGE SCALE GENOMIC DNA]</scope>
    <source>
        <strain evidence="1">RU1</strain>
    </source>
</reference>